<evidence type="ECO:0000256" key="7">
    <source>
        <dbReference type="SAM" id="MobiDB-lite"/>
    </source>
</evidence>
<name>A0A2A2TM92_9CYAN</name>
<dbReference type="Pfam" id="PF06470">
    <property type="entry name" value="SMC_hinge"/>
    <property type="match status" value="1"/>
</dbReference>
<dbReference type="SUPFAM" id="SSF52540">
    <property type="entry name" value="P-loop containing nucleoside triphosphate hydrolases"/>
    <property type="match status" value="2"/>
</dbReference>
<sequence length="1227" mass="138593">MVHIKRVELTNFKSFGGTTSVPLLPGFTVVTGPNGSGKSNILDALLFCLGLAGSRGMRADKLPDLVNTNLITKARSTVEASVTVTFDLSDHQPGTMVDEDLTITVSDGDDFVADEIEDEPPIEELSEDDQTRKEKIRAKPGEDWLVTRRLRVTQQGTYTSNYYINGISCTLSELHEQLENMRVNPDGYNVVLQGDVTGIISMNGRERREIIDELAGVASFDRKIHQAKKTLEEVKEKEDSCRIIESELVIQCDRLAQDKAKAEKYQKYRTEFLEKQKWESVLSWRSFLSQQEKLQTQIQAGDKQSTELGEQLVNLNNDITAKNGALEIINAHLKTLGDEQLLATQSLLANQEAEKKQLQRQQNELTNTQQETARKLVHTQGEIQQHQQNLQQVGEGQILERQSILYCQQQRDTAQQTLEQSRETAGTVAAASEAWVQQQTALNRQIETLLQTLEPQRTEQAQLTERNAQLQQQIHEQSDLLQRLEPELAEKQTQLVQLEDEVGDSTEPIQDLAQNLAATEQELQLQQETQKRLLGEQRDKHRQLDKLEAQVQAQQEAQGTGASKVIMQAGLPGVCGLVAELGRVEPEFQLALEISAGARLANIVVEDDSIGAAGIELLKQRRAGRATFLPLNKIQVPRIPQVGELRQASGFVDLAVNLVETENRFRDVFGYIFGGTVVFESLNQARSYLGRYRIVTLDGELLESSGAMTGGSMGTRSQLRFGTPESGDSEEVSQIKRRLNEIERVLDRCGEAISNLTAKTKQLAQELTESRQGKREQLLKLEVLQREIKNLANQVETAKKQLSQNQEKFTIARSRLDILAGELPSQEESLSQLRQVLAELESSQTPSEWQVIQAAIKNNEQQLQQRETALREAQQRLTNLESQQLRLQERIQEAETRIEQYQQQQNHCQNTINRITRELAALSTQIEQTRVKFAQLEAHLGEDKKKRDALEAELRSHLLKQQQIEWEIQKLQESQISRREELVNVQAQLQTVSQELPTPLPEVPEQVDLEELQKELKSLTKRMQAMEPVNMLALEQYDRTQNRLQELTQKLETLEGERTELLLRIENFTTLRQRAFKEAFDAVNENFQTIFAGLSDGDGYLQLENPEDPFTSGLSMVAHPKGKPVQRLASMSGGEKSLTALSFIFALQKYRPSPFYAFDEVDSFLDGFNVERLSKVVRQQSSSAQFIVVSHRRPMIESAERTIGVTQARGAHTQVLGINLKTENTSA</sequence>
<feature type="coiled-coil region" evidence="6">
    <location>
        <begin position="217"/>
        <end position="247"/>
    </location>
</feature>
<dbReference type="SMART" id="SM00968">
    <property type="entry name" value="SMC_hinge"/>
    <property type="match status" value="1"/>
</dbReference>
<feature type="coiled-coil region" evidence="6">
    <location>
        <begin position="1009"/>
        <end position="1064"/>
    </location>
</feature>
<evidence type="ECO:0000256" key="3">
    <source>
        <dbReference type="ARBA" id="ARBA00022840"/>
    </source>
</evidence>
<evidence type="ECO:0000256" key="6">
    <source>
        <dbReference type="HAMAP-Rule" id="MF_01894"/>
    </source>
</evidence>
<dbReference type="OrthoDB" id="9808768at2"/>
<dbReference type="GO" id="GO:0005694">
    <property type="term" value="C:chromosome"/>
    <property type="evidence" value="ECO:0007669"/>
    <property type="project" value="InterPro"/>
</dbReference>
<dbReference type="PANTHER" id="PTHR43977">
    <property type="entry name" value="STRUCTURAL MAINTENANCE OF CHROMOSOMES PROTEIN 3"/>
    <property type="match status" value="1"/>
</dbReference>
<keyword evidence="5 6" id="KW-0238">DNA-binding</keyword>
<dbReference type="HAMAP" id="MF_01894">
    <property type="entry name" value="Smc_prok"/>
    <property type="match status" value="1"/>
</dbReference>
<dbReference type="InterPro" id="IPR024704">
    <property type="entry name" value="SMC"/>
</dbReference>
<comment type="subcellular location">
    <subcellularLocation>
        <location evidence="6">Cytoplasm</location>
    </subcellularLocation>
</comment>
<comment type="caution">
    <text evidence="9">The sequence shown here is derived from an EMBL/GenBank/DDBJ whole genome shotgun (WGS) entry which is preliminary data.</text>
</comment>
<dbReference type="Pfam" id="PF02463">
    <property type="entry name" value="SMC_N"/>
    <property type="match status" value="2"/>
</dbReference>
<keyword evidence="2 6" id="KW-0547">Nucleotide-binding</keyword>
<evidence type="ECO:0000313" key="10">
    <source>
        <dbReference type="Proteomes" id="UP000218238"/>
    </source>
</evidence>
<dbReference type="SUPFAM" id="SSF75553">
    <property type="entry name" value="Smc hinge domain"/>
    <property type="match status" value="1"/>
</dbReference>
<dbReference type="GO" id="GO:0003677">
    <property type="term" value="F:DNA binding"/>
    <property type="evidence" value="ECO:0007669"/>
    <property type="project" value="UniProtKB-UniRule"/>
</dbReference>
<dbReference type="GO" id="GO:0030261">
    <property type="term" value="P:chromosome condensation"/>
    <property type="evidence" value="ECO:0007669"/>
    <property type="project" value="InterPro"/>
</dbReference>
<evidence type="ECO:0000256" key="1">
    <source>
        <dbReference type="ARBA" id="ARBA00022490"/>
    </source>
</evidence>
<evidence type="ECO:0000256" key="5">
    <source>
        <dbReference type="ARBA" id="ARBA00023125"/>
    </source>
</evidence>
<dbReference type="GO" id="GO:0016887">
    <property type="term" value="F:ATP hydrolysis activity"/>
    <property type="evidence" value="ECO:0007669"/>
    <property type="project" value="InterPro"/>
</dbReference>
<feature type="coiled-coil region" evidence="6">
    <location>
        <begin position="739"/>
        <end position="953"/>
    </location>
</feature>
<dbReference type="InterPro" id="IPR027417">
    <property type="entry name" value="P-loop_NTPase"/>
</dbReference>
<evidence type="ECO:0000313" key="9">
    <source>
        <dbReference type="EMBL" id="PAX59608.1"/>
    </source>
</evidence>
<dbReference type="RefSeq" id="WP_095720870.1">
    <property type="nucleotide sequence ID" value="NZ_NTFS01000044.1"/>
</dbReference>
<gene>
    <name evidence="6 9" type="primary">smc</name>
    <name evidence="9" type="ORF">CK510_06230</name>
</gene>
<dbReference type="InterPro" id="IPR036277">
    <property type="entry name" value="SMC_hinge_sf"/>
</dbReference>
<evidence type="ECO:0000256" key="2">
    <source>
        <dbReference type="ARBA" id="ARBA00022741"/>
    </source>
</evidence>
<keyword evidence="1 6" id="KW-0963">Cytoplasm</keyword>
<reference evidence="9 10" key="1">
    <citation type="submission" date="2017-08" db="EMBL/GenBank/DDBJ databases">
        <title>Draft genome sequence of filamentous cyanobacterium Calothrix elsteri CCALA 953.</title>
        <authorList>
            <person name="Gagunashvili A.N."/>
            <person name="Elster J."/>
            <person name="Andresson O.S."/>
        </authorList>
    </citation>
    <scope>NUCLEOTIDE SEQUENCE [LARGE SCALE GENOMIC DNA]</scope>
    <source>
        <strain evidence="9 10">CCALA 953</strain>
    </source>
</reference>
<dbReference type="SUPFAM" id="SSF57997">
    <property type="entry name" value="Tropomyosin"/>
    <property type="match status" value="1"/>
</dbReference>
<dbReference type="Gene3D" id="3.30.70.1620">
    <property type="match status" value="1"/>
</dbReference>
<keyword evidence="10" id="KW-1185">Reference proteome</keyword>
<feature type="coiled-coil region" evidence="6">
    <location>
        <begin position="460"/>
        <end position="557"/>
    </location>
</feature>
<dbReference type="GO" id="GO:0007062">
    <property type="term" value="P:sister chromatid cohesion"/>
    <property type="evidence" value="ECO:0007669"/>
    <property type="project" value="InterPro"/>
</dbReference>
<dbReference type="Proteomes" id="UP000218238">
    <property type="component" value="Unassembled WGS sequence"/>
</dbReference>
<dbReference type="InterPro" id="IPR003395">
    <property type="entry name" value="RecF/RecN/SMC_N"/>
</dbReference>
<dbReference type="GO" id="GO:0007059">
    <property type="term" value="P:chromosome segregation"/>
    <property type="evidence" value="ECO:0007669"/>
    <property type="project" value="UniProtKB-UniRule"/>
</dbReference>
<keyword evidence="4 6" id="KW-0175">Coiled coil</keyword>
<feature type="region of interest" description="Disordered" evidence="7">
    <location>
        <begin position="708"/>
        <end position="733"/>
    </location>
</feature>
<comment type="subunit">
    <text evidence="6">Homodimer.</text>
</comment>
<accession>A0A2A2TM92</accession>
<dbReference type="GO" id="GO:0006260">
    <property type="term" value="P:DNA replication"/>
    <property type="evidence" value="ECO:0007669"/>
    <property type="project" value="UniProtKB-UniRule"/>
</dbReference>
<dbReference type="InterPro" id="IPR010935">
    <property type="entry name" value="SMC_hinge"/>
</dbReference>
<feature type="domain" description="SMC hinge" evidence="8">
    <location>
        <begin position="572"/>
        <end position="689"/>
    </location>
</feature>
<comment type="similarity">
    <text evidence="6">Belongs to the SMC family.</text>
</comment>
<dbReference type="Gene3D" id="3.40.50.300">
    <property type="entry name" value="P-loop containing nucleotide triphosphate hydrolases"/>
    <property type="match status" value="2"/>
</dbReference>
<dbReference type="GO" id="GO:0005737">
    <property type="term" value="C:cytoplasm"/>
    <property type="evidence" value="ECO:0007669"/>
    <property type="project" value="UniProtKB-SubCell"/>
</dbReference>
<dbReference type="NCBIfam" id="TIGR02169">
    <property type="entry name" value="SMC_prok_A"/>
    <property type="match status" value="1"/>
</dbReference>
<feature type="coiled-coil region" evidence="6">
    <location>
        <begin position="341"/>
        <end position="375"/>
    </location>
</feature>
<keyword evidence="3 6" id="KW-0067">ATP-binding</keyword>
<dbReference type="AlphaFoldDB" id="A0A2A2TM92"/>
<dbReference type="Gene3D" id="1.20.1060.20">
    <property type="match status" value="1"/>
</dbReference>
<dbReference type="Gene3D" id="1.10.287.1490">
    <property type="match status" value="1"/>
</dbReference>
<evidence type="ECO:0000256" key="4">
    <source>
        <dbReference type="ARBA" id="ARBA00023054"/>
    </source>
</evidence>
<dbReference type="EMBL" id="NTFS01000044">
    <property type="protein sequence ID" value="PAX59608.1"/>
    <property type="molecule type" value="Genomic_DNA"/>
</dbReference>
<evidence type="ECO:0000259" key="8">
    <source>
        <dbReference type="SMART" id="SM00968"/>
    </source>
</evidence>
<organism evidence="9 10">
    <name type="scientific">Brunnivagina elsteri CCALA 953</name>
    <dbReference type="NCBI Taxonomy" id="987040"/>
    <lineage>
        <taxon>Bacteria</taxon>
        <taxon>Bacillati</taxon>
        <taxon>Cyanobacteriota</taxon>
        <taxon>Cyanophyceae</taxon>
        <taxon>Nostocales</taxon>
        <taxon>Calotrichaceae</taxon>
        <taxon>Brunnivagina</taxon>
    </lineage>
</organism>
<dbReference type="InterPro" id="IPR011890">
    <property type="entry name" value="SMC_prok"/>
</dbReference>
<feature type="binding site" evidence="6">
    <location>
        <begin position="33"/>
        <end position="40"/>
    </location>
    <ligand>
        <name>ATP</name>
        <dbReference type="ChEBI" id="CHEBI:30616"/>
    </ligand>
</feature>
<comment type="domain">
    <text evidence="6">Contains large globular domains required for ATP hydrolysis at each terminus and a third globular domain forming a flexible hinge near the middle of the molecule. These domains are separated by coiled-coil structures.</text>
</comment>
<comment type="function">
    <text evidence="6">Required for chromosome condensation and partitioning.</text>
</comment>
<protein>
    <recommendedName>
        <fullName evidence="6">Chromosome partition protein Smc</fullName>
    </recommendedName>
</protein>
<proteinExistence type="inferred from homology"/>
<dbReference type="PIRSF" id="PIRSF005719">
    <property type="entry name" value="SMC"/>
    <property type="match status" value="1"/>
</dbReference>
<dbReference type="GO" id="GO:0005524">
    <property type="term" value="F:ATP binding"/>
    <property type="evidence" value="ECO:0007669"/>
    <property type="project" value="UniProtKB-UniRule"/>
</dbReference>